<keyword evidence="8" id="KW-1185">Reference proteome</keyword>
<dbReference type="PANTHER" id="PTHR15004:SF0">
    <property type="entry name" value="GLUTAMYL-TRNA(GLN) AMIDOTRANSFERASE SUBUNIT C, MITOCHONDRIAL"/>
    <property type="match status" value="1"/>
</dbReference>
<organism evidence="7 8">
    <name type="scientific">Enterococcus devriesei</name>
    <dbReference type="NCBI Taxonomy" id="319970"/>
    <lineage>
        <taxon>Bacteria</taxon>
        <taxon>Bacillati</taxon>
        <taxon>Bacillota</taxon>
        <taxon>Bacilli</taxon>
        <taxon>Lactobacillales</taxon>
        <taxon>Enterococcaceae</taxon>
        <taxon>Enterococcus</taxon>
    </lineage>
</organism>
<dbReference type="GO" id="GO:0070681">
    <property type="term" value="P:glutaminyl-tRNAGln biosynthesis via transamidation"/>
    <property type="evidence" value="ECO:0007669"/>
    <property type="project" value="TreeGrafter"/>
</dbReference>
<name>A0A1L8SSS6_9ENTE</name>
<keyword evidence="6" id="KW-0436">Ligase</keyword>
<dbReference type="PANTHER" id="PTHR15004">
    <property type="entry name" value="GLUTAMYL-TRNA(GLN) AMIDOTRANSFERASE SUBUNIT C, MITOCHONDRIAL"/>
    <property type="match status" value="1"/>
</dbReference>
<dbReference type="OrthoDB" id="9813938at2"/>
<dbReference type="GO" id="GO:0006412">
    <property type="term" value="P:translation"/>
    <property type="evidence" value="ECO:0007669"/>
    <property type="project" value="UniProtKB-UniRule"/>
</dbReference>
<evidence type="ECO:0000256" key="5">
    <source>
        <dbReference type="ARBA" id="ARBA00047913"/>
    </source>
</evidence>
<accession>A0A1L8SSS6</accession>
<comment type="catalytic activity">
    <reaction evidence="5 6">
        <text>L-glutamyl-tRNA(Gln) + L-glutamine + ATP + H2O = L-glutaminyl-tRNA(Gln) + L-glutamate + ADP + phosphate + H(+)</text>
        <dbReference type="Rhea" id="RHEA:17521"/>
        <dbReference type="Rhea" id="RHEA-COMP:9681"/>
        <dbReference type="Rhea" id="RHEA-COMP:9684"/>
        <dbReference type="ChEBI" id="CHEBI:15377"/>
        <dbReference type="ChEBI" id="CHEBI:15378"/>
        <dbReference type="ChEBI" id="CHEBI:29985"/>
        <dbReference type="ChEBI" id="CHEBI:30616"/>
        <dbReference type="ChEBI" id="CHEBI:43474"/>
        <dbReference type="ChEBI" id="CHEBI:58359"/>
        <dbReference type="ChEBI" id="CHEBI:78520"/>
        <dbReference type="ChEBI" id="CHEBI:78521"/>
        <dbReference type="ChEBI" id="CHEBI:456216"/>
    </reaction>
</comment>
<dbReference type="Pfam" id="PF02686">
    <property type="entry name" value="GatC"/>
    <property type="match status" value="1"/>
</dbReference>
<dbReference type="GO" id="GO:0050566">
    <property type="term" value="F:asparaginyl-tRNA synthase (glutamine-hydrolyzing) activity"/>
    <property type="evidence" value="ECO:0007669"/>
    <property type="project" value="RHEA"/>
</dbReference>
<keyword evidence="7" id="KW-0808">Transferase</keyword>
<dbReference type="AlphaFoldDB" id="A0A1L8SSS6"/>
<comment type="caution">
    <text evidence="7">The sequence shown here is derived from an EMBL/GenBank/DDBJ whole genome shotgun (WGS) entry which is preliminary data.</text>
</comment>
<comment type="subunit">
    <text evidence="2 6">Heterotrimer of A, B and C subunits.</text>
</comment>
<dbReference type="EC" id="6.3.5.-" evidence="6"/>
<evidence type="ECO:0000256" key="2">
    <source>
        <dbReference type="ARBA" id="ARBA00011123"/>
    </source>
</evidence>
<dbReference type="STRING" id="319970.RV00_GL003010"/>
<dbReference type="InterPro" id="IPR036113">
    <property type="entry name" value="Asp/Glu-ADT_sf_sub_c"/>
</dbReference>
<protein>
    <recommendedName>
        <fullName evidence="6">Aspartyl/glutamyl-tRNA(Asn/Gln) amidotransferase subunit C</fullName>
        <shortName evidence="6">Asp/Glu-ADT subunit C</shortName>
        <ecNumber evidence="6">6.3.5.-</ecNumber>
    </recommendedName>
</protein>
<evidence type="ECO:0000313" key="7">
    <source>
        <dbReference type="EMBL" id="OJG35179.1"/>
    </source>
</evidence>
<dbReference type="EMBL" id="JXKM01000008">
    <property type="protein sequence ID" value="OJG35179.1"/>
    <property type="molecule type" value="Genomic_DNA"/>
</dbReference>
<evidence type="ECO:0000313" key="8">
    <source>
        <dbReference type="Proteomes" id="UP000183700"/>
    </source>
</evidence>
<dbReference type="HAMAP" id="MF_00122">
    <property type="entry name" value="GatC"/>
    <property type="match status" value="1"/>
</dbReference>
<keyword evidence="6" id="KW-0547">Nucleotide-binding</keyword>
<dbReference type="InterPro" id="IPR003837">
    <property type="entry name" value="GatC"/>
</dbReference>
<comment type="catalytic activity">
    <reaction evidence="4 6">
        <text>L-aspartyl-tRNA(Asn) + L-glutamine + ATP + H2O = L-asparaginyl-tRNA(Asn) + L-glutamate + ADP + phosphate + 2 H(+)</text>
        <dbReference type="Rhea" id="RHEA:14513"/>
        <dbReference type="Rhea" id="RHEA-COMP:9674"/>
        <dbReference type="Rhea" id="RHEA-COMP:9677"/>
        <dbReference type="ChEBI" id="CHEBI:15377"/>
        <dbReference type="ChEBI" id="CHEBI:15378"/>
        <dbReference type="ChEBI" id="CHEBI:29985"/>
        <dbReference type="ChEBI" id="CHEBI:30616"/>
        <dbReference type="ChEBI" id="CHEBI:43474"/>
        <dbReference type="ChEBI" id="CHEBI:58359"/>
        <dbReference type="ChEBI" id="CHEBI:78515"/>
        <dbReference type="ChEBI" id="CHEBI:78516"/>
        <dbReference type="ChEBI" id="CHEBI:456216"/>
    </reaction>
</comment>
<comment type="function">
    <text evidence="3 6">Allows the formation of correctly charged Asn-tRNA(Asn) or Gln-tRNA(Gln) through the transamidation of misacylated Asp-tRNA(Asn) or Glu-tRNA(Gln) in organisms which lack either or both of asparaginyl-tRNA or glutaminyl-tRNA synthetases. The reaction takes place in the presence of glutamine and ATP through an activated phospho-Asp-tRNA(Asn) or phospho-Glu-tRNA(Gln).</text>
</comment>
<evidence type="ECO:0000256" key="3">
    <source>
        <dbReference type="ARBA" id="ARBA00024799"/>
    </source>
</evidence>
<dbReference type="Gene3D" id="1.10.20.60">
    <property type="entry name" value="Glu-tRNAGln amidotransferase C subunit, N-terminal domain"/>
    <property type="match status" value="1"/>
</dbReference>
<keyword evidence="6" id="KW-0067">ATP-binding</keyword>
<dbReference type="GO" id="GO:0005524">
    <property type="term" value="F:ATP binding"/>
    <property type="evidence" value="ECO:0007669"/>
    <property type="project" value="UniProtKB-KW"/>
</dbReference>
<gene>
    <name evidence="6" type="primary">gatC</name>
    <name evidence="7" type="ORF">RV00_GL003010</name>
</gene>
<evidence type="ECO:0000256" key="4">
    <source>
        <dbReference type="ARBA" id="ARBA00047380"/>
    </source>
</evidence>
<dbReference type="Proteomes" id="UP000183700">
    <property type="component" value="Unassembled WGS sequence"/>
</dbReference>
<dbReference type="RefSeq" id="WP_071862767.1">
    <property type="nucleotide sequence ID" value="NZ_CAURXW010000024.1"/>
</dbReference>
<reference evidence="7 8" key="1">
    <citation type="submission" date="2014-12" db="EMBL/GenBank/DDBJ databases">
        <title>Draft genome sequences of 29 type strains of Enterococci.</title>
        <authorList>
            <person name="Zhong Z."/>
            <person name="Sun Z."/>
            <person name="Liu W."/>
            <person name="Zhang W."/>
            <person name="Zhang H."/>
        </authorList>
    </citation>
    <scope>NUCLEOTIDE SEQUENCE [LARGE SCALE GENOMIC DNA]</scope>
    <source>
        <strain evidence="7 8">DSM 22802</strain>
    </source>
</reference>
<dbReference type="GO" id="GO:0016740">
    <property type="term" value="F:transferase activity"/>
    <property type="evidence" value="ECO:0007669"/>
    <property type="project" value="UniProtKB-KW"/>
</dbReference>
<dbReference type="NCBIfam" id="TIGR00135">
    <property type="entry name" value="gatC"/>
    <property type="match status" value="1"/>
</dbReference>
<proteinExistence type="inferred from homology"/>
<evidence type="ECO:0000256" key="1">
    <source>
        <dbReference type="ARBA" id="ARBA00010757"/>
    </source>
</evidence>
<dbReference type="SUPFAM" id="SSF141000">
    <property type="entry name" value="Glu-tRNAGln amidotransferase C subunit"/>
    <property type="match status" value="1"/>
</dbReference>
<evidence type="ECO:0000256" key="6">
    <source>
        <dbReference type="HAMAP-Rule" id="MF_00122"/>
    </source>
</evidence>
<keyword evidence="6" id="KW-0648">Protein biosynthesis</keyword>
<comment type="similarity">
    <text evidence="1 6">Belongs to the GatC family.</text>
</comment>
<sequence length="101" mass="11068">MAINEEQVKHVAKLAKLSFSDDELTGFTDQLGKIIDMVEQLGEVDTEGVPFTSNVLETINVMREDVATEGWSRDELMKNVPESEDGFIKVPAIIDNGEAGA</sequence>
<dbReference type="GO" id="GO:0050567">
    <property type="term" value="F:glutaminyl-tRNA synthase (glutamine-hydrolyzing) activity"/>
    <property type="evidence" value="ECO:0007669"/>
    <property type="project" value="UniProtKB-UniRule"/>
</dbReference>
<dbReference type="GO" id="GO:0006450">
    <property type="term" value="P:regulation of translational fidelity"/>
    <property type="evidence" value="ECO:0007669"/>
    <property type="project" value="InterPro"/>
</dbReference>